<name>A0A8S4R3X4_9NEOP</name>
<keyword evidence="2" id="KW-1185">Reference proteome</keyword>
<organism evidence="1 2">
    <name type="scientific">Pararge aegeria aegeria</name>
    <dbReference type="NCBI Taxonomy" id="348720"/>
    <lineage>
        <taxon>Eukaryota</taxon>
        <taxon>Metazoa</taxon>
        <taxon>Ecdysozoa</taxon>
        <taxon>Arthropoda</taxon>
        <taxon>Hexapoda</taxon>
        <taxon>Insecta</taxon>
        <taxon>Pterygota</taxon>
        <taxon>Neoptera</taxon>
        <taxon>Endopterygota</taxon>
        <taxon>Lepidoptera</taxon>
        <taxon>Glossata</taxon>
        <taxon>Ditrysia</taxon>
        <taxon>Papilionoidea</taxon>
        <taxon>Nymphalidae</taxon>
        <taxon>Satyrinae</taxon>
        <taxon>Satyrini</taxon>
        <taxon>Parargina</taxon>
        <taxon>Pararge</taxon>
    </lineage>
</organism>
<comment type="caution">
    <text evidence="1">The sequence shown here is derived from an EMBL/GenBank/DDBJ whole genome shotgun (WGS) entry which is preliminary data.</text>
</comment>
<evidence type="ECO:0000313" key="1">
    <source>
        <dbReference type="EMBL" id="CAH2227879.1"/>
    </source>
</evidence>
<gene>
    <name evidence="1" type="primary">jg24199</name>
    <name evidence="1" type="ORF">PAEG_LOCUS8123</name>
</gene>
<dbReference type="AlphaFoldDB" id="A0A8S4R3X4"/>
<evidence type="ECO:0000313" key="2">
    <source>
        <dbReference type="Proteomes" id="UP000838756"/>
    </source>
</evidence>
<dbReference type="EMBL" id="CAKXAJ010023570">
    <property type="protein sequence ID" value="CAH2227879.1"/>
    <property type="molecule type" value="Genomic_DNA"/>
</dbReference>
<proteinExistence type="predicted"/>
<sequence length="79" mass="8933">MIACILEMDKGHFLVWKKQSASNVKLYQSNAYRFDDLPGAVLIQCCTPLTVIGRDTTVAKKKHDIIRIASHIYIDVVQV</sequence>
<protein>
    <submittedName>
        <fullName evidence="1">Jg24199 protein</fullName>
    </submittedName>
</protein>
<reference evidence="1" key="1">
    <citation type="submission" date="2022-03" db="EMBL/GenBank/DDBJ databases">
        <authorList>
            <person name="Lindestad O."/>
        </authorList>
    </citation>
    <scope>NUCLEOTIDE SEQUENCE</scope>
</reference>
<dbReference type="Proteomes" id="UP000838756">
    <property type="component" value="Unassembled WGS sequence"/>
</dbReference>
<accession>A0A8S4R3X4</accession>